<keyword evidence="2" id="KW-1185">Reference proteome</keyword>
<name>A0A074LIX9_9BACT</name>
<organism evidence="1 2">
    <name type="scientific">Anditalea andensis</name>
    <dbReference type="NCBI Taxonomy" id="1048983"/>
    <lineage>
        <taxon>Bacteria</taxon>
        <taxon>Pseudomonadati</taxon>
        <taxon>Bacteroidota</taxon>
        <taxon>Cytophagia</taxon>
        <taxon>Cytophagales</taxon>
        <taxon>Cytophagaceae</taxon>
        <taxon>Anditalea</taxon>
    </lineage>
</organism>
<dbReference type="EMBL" id="JMIH01000018">
    <property type="protein sequence ID" value="KEO73757.1"/>
    <property type="molecule type" value="Genomic_DNA"/>
</dbReference>
<gene>
    <name evidence="1" type="ORF">EL17_09585</name>
</gene>
<proteinExistence type="predicted"/>
<evidence type="ECO:0000313" key="1">
    <source>
        <dbReference type="EMBL" id="KEO73757.1"/>
    </source>
</evidence>
<evidence type="ECO:0000313" key="2">
    <source>
        <dbReference type="Proteomes" id="UP000027821"/>
    </source>
</evidence>
<protein>
    <submittedName>
        <fullName evidence="1">Uncharacterized protein</fullName>
    </submittedName>
</protein>
<sequence>MQTILFIVLQSGKIKYIYNAMKSSMSKSSHTGVIIYPARFSRINSGQAIPTAGTGQHMTFKK</sequence>
<accession>A0A074LIX9</accession>
<comment type="caution">
    <text evidence="1">The sequence shown here is derived from an EMBL/GenBank/DDBJ whole genome shotgun (WGS) entry which is preliminary data.</text>
</comment>
<dbReference type="AlphaFoldDB" id="A0A074LIX9"/>
<reference evidence="1 2" key="1">
    <citation type="submission" date="2014-04" db="EMBL/GenBank/DDBJ databases">
        <title>Characterization and application of a salt tolerant electro-active bacterium.</title>
        <authorList>
            <person name="Yang L."/>
            <person name="Wei S."/>
            <person name="Tay Q.X.M."/>
        </authorList>
    </citation>
    <scope>NUCLEOTIDE SEQUENCE [LARGE SCALE GENOMIC DNA]</scope>
    <source>
        <strain evidence="1 2">LY1</strain>
    </source>
</reference>
<dbReference type="Proteomes" id="UP000027821">
    <property type="component" value="Unassembled WGS sequence"/>
</dbReference>